<dbReference type="RefSeq" id="WP_091838249.1">
    <property type="nucleotide sequence ID" value="NZ_FPAA01000010.1"/>
</dbReference>
<keyword evidence="4" id="KW-1185">Reference proteome</keyword>
<protein>
    <recommendedName>
        <fullName evidence="2">YCII-related domain-containing protein</fullName>
    </recommendedName>
</protein>
<dbReference type="Gene3D" id="3.30.70.1060">
    <property type="entry name" value="Dimeric alpha+beta barrel"/>
    <property type="match status" value="1"/>
</dbReference>
<name>A0A1I6TNZ8_9BACL</name>
<evidence type="ECO:0000313" key="4">
    <source>
        <dbReference type="Proteomes" id="UP000198660"/>
    </source>
</evidence>
<evidence type="ECO:0000313" key="3">
    <source>
        <dbReference type="EMBL" id="SFS90858.1"/>
    </source>
</evidence>
<dbReference type="InterPro" id="IPR005545">
    <property type="entry name" value="YCII"/>
</dbReference>
<dbReference type="Proteomes" id="UP000198660">
    <property type="component" value="Unassembled WGS sequence"/>
</dbReference>
<dbReference type="PANTHER" id="PTHR37828:SF1">
    <property type="entry name" value="YCII-RELATED DOMAIN-CONTAINING PROTEIN"/>
    <property type="match status" value="1"/>
</dbReference>
<dbReference type="PANTHER" id="PTHR37828">
    <property type="entry name" value="GSR2449 PROTEIN"/>
    <property type="match status" value="1"/>
</dbReference>
<reference evidence="4" key="1">
    <citation type="submission" date="2016-10" db="EMBL/GenBank/DDBJ databases">
        <authorList>
            <person name="Varghese N."/>
            <person name="Submissions S."/>
        </authorList>
    </citation>
    <scope>NUCLEOTIDE SEQUENCE [LARGE SCALE GENOMIC DNA]</scope>
    <source>
        <strain evidence="4">DSM 45789</strain>
    </source>
</reference>
<dbReference type="SUPFAM" id="SSF54909">
    <property type="entry name" value="Dimeric alpha+beta barrel"/>
    <property type="match status" value="1"/>
</dbReference>
<organism evidence="3 4">
    <name type="scientific">Marininema halotolerans</name>
    <dbReference type="NCBI Taxonomy" id="1155944"/>
    <lineage>
        <taxon>Bacteria</taxon>
        <taxon>Bacillati</taxon>
        <taxon>Bacillota</taxon>
        <taxon>Bacilli</taxon>
        <taxon>Bacillales</taxon>
        <taxon>Thermoactinomycetaceae</taxon>
        <taxon>Marininema</taxon>
    </lineage>
</organism>
<accession>A0A1I6TNZ8</accession>
<dbReference type="Pfam" id="PF03795">
    <property type="entry name" value="YCII"/>
    <property type="match status" value="1"/>
</dbReference>
<dbReference type="AlphaFoldDB" id="A0A1I6TNZ8"/>
<proteinExistence type="inferred from homology"/>
<feature type="domain" description="YCII-related" evidence="2">
    <location>
        <begin position="13"/>
        <end position="82"/>
    </location>
</feature>
<evidence type="ECO:0000259" key="2">
    <source>
        <dbReference type="Pfam" id="PF03795"/>
    </source>
</evidence>
<comment type="similarity">
    <text evidence="1">Belongs to the YciI family.</text>
</comment>
<evidence type="ECO:0000256" key="1">
    <source>
        <dbReference type="ARBA" id="ARBA00007689"/>
    </source>
</evidence>
<dbReference type="EMBL" id="FPAA01000010">
    <property type="protein sequence ID" value="SFS90858.1"/>
    <property type="molecule type" value="Genomic_DNA"/>
</dbReference>
<dbReference type="InterPro" id="IPR011008">
    <property type="entry name" value="Dimeric_a/b-barrel"/>
</dbReference>
<sequence>MKVYVARLHMLDEKKSADYREEHLSYLEALNQAGQIVGYGRFVDGTGGMIIYRGETEEEVKRYALEDPYIVKGARTLELKEWAMVQGKG</sequence>
<dbReference type="OrthoDB" id="162319at2"/>
<gene>
    <name evidence="3" type="ORF">SAMN05444972_110175</name>
</gene>